<organism evidence="1 2">
    <name type="scientific">Puccinia sorghi</name>
    <dbReference type="NCBI Taxonomy" id="27349"/>
    <lineage>
        <taxon>Eukaryota</taxon>
        <taxon>Fungi</taxon>
        <taxon>Dikarya</taxon>
        <taxon>Basidiomycota</taxon>
        <taxon>Pucciniomycotina</taxon>
        <taxon>Pucciniomycetes</taxon>
        <taxon>Pucciniales</taxon>
        <taxon>Pucciniaceae</taxon>
        <taxon>Puccinia</taxon>
    </lineage>
</organism>
<reference evidence="1 2" key="1">
    <citation type="submission" date="2015-08" db="EMBL/GenBank/DDBJ databases">
        <title>Next Generation Sequencing and Analysis of the Genome of Puccinia sorghi L Schw, the Causal Agent of Maize Common Rust.</title>
        <authorList>
            <person name="Rochi L."/>
            <person name="Burguener G."/>
            <person name="Darino M."/>
            <person name="Turjanski A."/>
            <person name="Kreff E."/>
            <person name="Dieguez M.J."/>
            <person name="Sacco F."/>
        </authorList>
    </citation>
    <scope>NUCLEOTIDE SEQUENCE [LARGE SCALE GENOMIC DNA]</scope>
    <source>
        <strain evidence="1 2">RO10H11247</strain>
    </source>
</reference>
<comment type="caution">
    <text evidence="1">The sequence shown here is derived from an EMBL/GenBank/DDBJ whole genome shotgun (WGS) entry which is preliminary data.</text>
</comment>
<keyword evidence="2" id="KW-1185">Reference proteome</keyword>
<dbReference type="AlphaFoldDB" id="A0A0L6UHK7"/>
<dbReference type="EMBL" id="LAVV01011874">
    <property type="protein sequence ID" value="KNZ47290.1"/>
    <property type="molecule type" value="Genomic_DNA"/>
</dbReference>
<gene>
    <name evidence="1" type="ORF">VP01_653g3</name>
</gene>
<protein>
    <submittedName>
        <fullName evidence="1">Putative signal peptide protein</fullName>
    </submittedName>
</protein>
<accession>A0A0L6UHK7</accession>
<dbReference type="VEuPathDB" id="FungiDB:VP01_653g3"/>
<dbReference type="Proteomes" id="UP000037035">
    <property type="component" value="Unassembled WGS sequence"/>
</dbReference>
<evidence type="ECO:0000313" key="1">
    <source>
        <dbReference type="EMBL" id="KNZ47290.1"/>
    </source>
</evidence>
<proteinExistence type="predicted"/>
<sequence length="35" mass="4272">MNFEIEFFKLLILPLNLFQFDPQKNKCKKICILEI</sequence>
<evidence type="ECO:0000313" key="2">
    <source>
        <dbReference type="Proteomes" id="UP000037035"/>
    </source>
</evidence>
<name>A0A0L6UHK7_9BASI</name>